<evidence type="ECO:0000259" key="1">
    <source>
        <dbReference type="Pfam" id="PF23310"/>
    </source>
</evidence>
<evidence type="ECO:0000313" key="2">
    <source>
        <dbReference type="EMBL" id="RYR67089.1"/>
    </source>
</evidence>
<feature type="domain" description="At2g35280-like TPR" evidence="1">
    <location>
        <begin position="63"/>
        <end position="99"/>
    </location>
</feature>
<dbReference type="AlphaFoldDB" id="A0A445DV85"/>
<dbReference type="InterPro" id="IPR057136">
    <property type="entry name" value="At2g35280_TPR_dom"/>
</dbReference>
<accession>A0A445DV85</accession>
<dbReference type="EMBL" id="SDMP01000003">
    <property type="protein sequence ID" value="RYR67089.1"/>
    <property type="molecule type" value="Genomic_DNA"/>
</dbReference>
<proteinExistence type="predicted"/>
<dbReference type="Pfam" id="PF23310">
    <property type="entry name" value="TPR_27"/>
    <property type="match status" value="1"/>
</dbReference>
<gene>
    <name evidence="2" type="ORF">Ahy_A03g013349</name>
</gene>
<evidence type="ECO:0000313" key="3">
    <source>
        <dbReference type="Proteomes" id="UP000289738"/>
    </source>
</evidence>
<name>A0A445DV85_ARAHY</name>
<sequence length="100" mass="11810">MERLSVAVELPRDVWLAIAIKVASNSIEDQCRFHMMCYVARDAGEEDTMLRVVSIPPPHDMKLWWRCDPIGQSFFKRCFEIGHPELLFREALQELYIRRT</sequence>
<dbReference type="Proteomes" id="UP000289738">
    <property type="component" value="Chromosome A03"/>
</dbReference>
<keyword evidence="3" id="KW-1185">Reference proteome</keyword>
<reference evidence="2 3" key="1">
    <citation type="submission" date="2019-01" db="EMBL/GenBank/DDBJ databases">
        <title>Sequencing of cultivated peanut Arachis hypogaea provides insights into genome evolution and oil improvement.</title>
        <authorList>
            <person name="Chen X."/>
        </authorList>
    </citation>
    <scope>NUCLEOTIDE SEQUENCE [LARGE SCALE GENOMIC DNA]</scope>
    <source>
        <strain evidence="3">cv. Fuhuasheng</strain>
        <tissue evidence="2">Leaves</tissue>
    </source>
</reference>
<protein>
    <recommendedName>
        <fullName evidence="1">At2g35280-like TPR domain-containing protein</fullName>
    </recommendedName>
</protein>
<comment type="caution">
    <text evidence="2">The sequence shown here is derived from an EMBL/GenBank/DDBJ whole genome shotgun (WGS) entry which is preliminary data.</text>
</comment>
<organism evidence="2 3">
    <name type="scientific">Arachis hypogaea</name>
    <name type="common">Peanut</name>
    <dbReference type="NCBI Taxonomy" id="3818"/>
    <lineage>
        <taxon>Eukaryota</taxon>
        <taxon>Viridiplantae</taxon>
        <taxon>Streptophyta</taxon>
        <taxon>Embryophyta</taxon>
        <taxon>Tracheophyta</taxon>
        <taxon>Spermatophyta</taxon>
        <taxon>Magnoliopsida</taxon>
        <taxon>eudicotyledons</taxon>
        <taxon>Gunneridae</taxon>
        <taxon>Pentapetalae</taxon>
        <taxon>rosids</taxon>
        <taxon>fabids</taxon>
        <taxon>Fabales</taxon>
        <taxon>Fabaceae</taxon>
        <taxon>Papilionoideae</taxon>
        <taxon>50 kb inversion clade</taxon>
        <taxon>dalbergioids sensu lato</taxon>
        <taxon>Dalbergieae</taxon>
        <taxon>Pterocarpus clade</taxon>
        <taxon>Arachis</taxon>
    </lineage>
</organism>